<evidence type="ECO:0000313" key="2">
    <source>
        <dbReference type="EMBL" id="KAE8408834.1"/>
    </source>
</evidence>
<feature type="domain" description="Vacuolar sorting protein Vps3844 C-terminal" evidence="1">
    <location>
        <begin position="296"/>
        <end position="402"/>
    </location>
</feature>
<reference evidence="2 3" key="1">
    <citation type="submission" date="2019-04" db="EMBL/GenBank/DDBJ databases">
        <authorList>
            <consortium name="DOE Joint Genome Institute"/>
            <person name="Mondo S."/>
            <person name="Kjaerbolling I."/>
            <person name="Vesth T."/>
            <person name="Frisvad J.C."/>
            <person name="Nybo J.L."/>
            <person name="Theobald S."/>
            <person name="Kildgaard S."/>
            <person name="Isbrandt T."/>
            <person name="Kuo A."/>
            <person name="Sato A."/>
            <person name="Lyhne E.K."/>
            <person name="Kogle M.E."/>
            <person name="Wiebenga A."/>
            <person name="Kun R.S."/>
            <person name="Lubbers R.J."/>
            <person name="Makela M.R."/>
            <person name="Barry K."/>
            <person name="Chovatia M."/>
            <person name="Clum A."/>
            <person name="Daum C."/>
            <person name="Haridas S."/>
            <person name="He G."/>
            <person name="LaButti K."/>
            <person name="Lipzen A."/>
            <person name="Riley R."/>
            <person name="Salamov A."/>
            <person name="Simmons B.A."/>
            <person name="Magnuson J.K."/>
            <person name="Henrissat B."/>
            <person name="Mortensen U.H."/>
            <person name="Larsen T.O."/>
            <person name="Devries R.P."/>
            <person name="Grigoriev I.V."/>
            <person name="Machida M."/>
            <person name="Baker S.E."/>
            <person name="Andersen M.R."/>
            <person name="Cantor M.N."/>
            <person name="Hua S.X."/>
        </authorList>
    </citation>
    <scope>NUCLEOTIDE SEQUENCE [LARGE SCALE GENOMIC DNA]</scope>
    <source>
        <strain evidence="2 3">CBS 119388</strain>
    </source>
</reference>
<dbReference type="PANTHER" id="PTHR36853:SF1">
    <property type="entry name" value="DUF3844 DOMAIN-CONTAINING PROTEIN"/>
    <property type="match status" value="1"/>
</dbReference>
<protein>
    <recommendedName>
        <fullName evidence="1">Vacuolar sorting protein Vps3844 C-terminal domain-containing protein</fullName>
    </recommendedName>
</protein>
<evidence type="ECO:0000259" key="1">
    <source>
        <dbReference type="Pfam" id="PF12955"/>
    </source>
</evidence>
<proteinExistence type="predicted"/>
<dbReference type="AlphaFoldDB" id="A0A5N7DQZ8"/>
<dbReference type="PANTHER" id="PTHR36853">
    <property type="entry name" value="EXPRESSED PROTEIN"/>
    <property type="match status" value="1"/>
</dbReference>
<dbReference type="GO" id="GO:0005783">
    <property type="term" value="C:endoplasmic reticulum"/>
    <property type="evidence" value="ECO:0007669"/>
    <property type="project" value="TreeGrafter"/>
</dbReference>
<name>A0A5N7DQZ8_9EURO</name>
<dbReference type="EMBL" id="ML736742">
    <property type="protein sequence ID" value="KAE8408834.1"/>
    <property type="molecule type" value="Genomic_DNA"/>
</dbReference>
<keyword evidence="3" id="KW-1185">Reference proteome</keyword>
<gene>
    <name evidence="2" type="ORF">BDV37DRAFT_238488</name>
</gene>
<sequence length="411" mass="43348">MYRLTRFLSLALAVASGTRALDASIFTFDPSSPWQNTKTPVITDDVARHLLELRMNVPTASVLGKWDQDIVEVLDRYGGVPRPLFGSDIDYKDATRSLVILEGIEVGLGSSVQQEYQGDLVISSASANGLIDGFLDSSSGANSDGYVMTTRNYCKFGGGVEIGSDVQTIENCIPKGSAFEAVAHVFGKELLGIVKLAETWVDEQSLTAVLKISLQFPDDYVGSGSVAESLTSTLHGLRALSSEAKQITAVLLPTSSQGKGSKSKVNPRGAVRQQSAVRSTGAAVMRTLQRPTHPVCFTSNSSCNVATDSCSGHGVCHKKSGSANDEAASDCYACKCKSTIVTKEDGTIQKIQWGGSACQKRDISSPFFLIAGISILVVMAAGTAIGMLFHIGQNELPGVISAGVGPAKAQK</sequence>
<dbReference type="Pfam" id="PF12955">
    <property type="entry name" value="Vps3844_C"/>
    <property type="match status" value="1"/>
</dbReference>
<dbReference type="RefSeq" id="XP_031946153.1">
    <property type="nucleotide sequence ID" value="XM_032080848.1"/>
</dbReference>
<dbReference type="InterPro" id="IPR024382">
    <property type="entry name" value="Vps3844_C"/>
</dbReference>
<accession>A0A5N7DQZ8</accession>
<dbReference type="OrthoDB" id="5583277at2759"/>
<dbReference type="GeneID" id="43665539"/>
<evidence type="ECO:0000313" key="3">
    <source>
        <dbReference type="Proteomes" id="UP000325579"/>
    </source>
</evidence>
<dbReference type="InterPro" id="IPR053065">
    <property type="entry name" value="Archenteron_Induction-Rel"/>
</dbReference>
<dbReference type="Proteomes" id="UP000325579">
    <property type="component" value="Unassembled WGS sequence"/>
</dbReference>
<organism evidence="2 3">
    <name type="scientific">Aspergillus pseudonomiae</name>
    <dbReference type="NCBI Taxonomy" id="1506151"/>
    <lineage>
        <taxon>Eukaryota</taxon>
        <taxon>Fungi</taxon>
        <taxon>Dikarya</taxon>
        <taxon>Ascomycota</taxon>
        <taxon>Pezizomycotina</taxon>
        <taxon>Eurotiomycetes</taxon>
        <taxon>Eurotiomycetidae</taxon>
        <taxon>Eurotiales</taxon>
        <taxon>Aspergillaceae</taxon>
        <taxon>Aspergillus</taxon>
        <taxon>Aspergillus subgen. Circumdati</taxon>
    </lineage>
</organism>
<accession>A0A5N6HLN3</accession>